<dbReference type="InterPro" id="IPR002772">
    <property type="entry name" value="Glyco_hydro_3_C"/>
</dbReference>
<dbReference type="InterPro" id="IPR013783">
    <property type="entry name" value="Ig-like_fold"/>
</dbReference>
<dbReference type="PANTHER" id="PTHR42721">
    <property type="entry name" value="SUGAR HYDROLASE-RELATED"/>
    <property type="match status" value="1"/>
</dbReference>
<evidence type="ECO:0000313" key="7">
    <source>
        <dbReference type="Proteomes" id="UP000236592"/>
    </source>
</evidence>
<dbReference type="InterPro" id="IPR026891">
    <property type="entry name" value="Fn3-like"/>
</dbReference>
<dbReference type="InterPro" id="IPR017853">
    <property type="entry name" value="GH"/>
</dbReference>
<feature type="chain" id="PRO_5014349314" evidence="4">
    <location>
        <begin position="22"/>
        <end position="878"/>
    </location>
</feature>
<keyword evidence="7" id="KW-1185">Reference proteome</keyword>
<proteinExistence type="inferred from homology"/>
<feature type="domain" description="PA14" evidence="5">
    <location>
        <begin position="457"/>
        <end position="597"/>
    </location>
</feature>
<evidence type="ECO:0000256" key="4">
    <source>
        <dbReference type="SAM" id="SignalP"/>
    </source>
</evidence>
<dbReference type="Pfam" id="PF00933">
    <property type="entry name" value="Glyco_hydro_3"/>
    <property type="match status" value="1"/>
</dbReference>
<dbReference type="InterPro" id="IPR036962">
    <property type="entry name" value="Glyco_hydro_3_N_sf"/>
</dbReference>
<dbReference type="GO" id="GO:0046556">
    <property type="term" value="F:alpha-L-arabinofuranosidase activity"/>
    <property type="evidence" value="ECO:0007669"/>
    <property type="project" value="TreeGrafter"/>
</dbReference>
<dbReference type="PANTHER" id="PTHR42721:SF3">
    <property type="entry name" value="BETA-D-XYLOSIDASE 5-RELATED"/>
    <property type="match status" value="1"/>
</dbReference>
<evidence type="ECO:0000256" key="3">
    <source>
        <dbReference type="ARBA" id="ARBA00022801"/>
    </source>
</evidence>
<dbReference type="Pfam" id="PF01915">
    <property type="entry name" value="Glyco_hydro_3_C"/>
    <property type="match status" value="1"/>
</dbReference>
<dbReference type="InterPro" id="IPR011658">
    <property type="entry name" value="PA14_dom"/>
</dbReference>
<evidence type="ECO:0000256" key="1">
    <source>
        <dbReference type="ARBA" id="ARBA00005336"/>
    </source>
</evidence>
<dbReference type="SUPFAM" id="SSF56988">
    <property type="entry name" value="Anthrax protective antigen"/>
    <property type="match status" value="1"/>
</dbReference>
<dbReference type="SMART" id="SM01217">
    <property type="entry name" value="Fn3_like"/>
    <property type="match status" value="1"/>
</dbReference>
<feature type="signal peptide" evidence="4">
    <location>
        <begin position="1"/>
        <end position="21"/>
    </location>
</feature>
<dbReference type="Proteomes" id="UP000236592">
    <property type="component" value="Chromosome"/>
</dbReference>
<dbReference type="GO" id="GO:0045493">
    <property type="term" value="P:xylan catabolic process"/>
    <property type="evidence" value="ECO:0007669"/>
    <property type="project" value="InterPro"/>
</dbReference>
<name>A0A2I7SMB0_9FLAO</name>
<dbReference type="InterPro" id="IPR044993">
    <property type="entry name" value="BXL"/>
</dbReference>
<dbReference type="PROSITE" id="PS51820">
    <property type="entry name" value="PA14"/>
    <property type="match status" value="1"/>
</dbReference>
<reference evidence="7" key="1">
    <citation type="submission" date="2018-01" db="EMBL/GenBank/DDBJ databases">
        <title>Complete genome of Tamlana sp. UJ94.</title>
        <authorList>
            <person name="Jung J."/>
            <person name="Chung D."/>
            <person name="Bae S.S."/>
            <person name="Baek K."/>
        </authorList>
    </citation>
    <scope>NUCLEOTIDE SEQUENCE [LARGE SCALE GENOMIC DNA]</scope>
    <source>
        <strain evidence="7">UJ94</strain>
    </source>
</reference>
<dbReference type="InterPro" id="IPR037524">
    <property type="entry name" value="PA14/GLEYA"/>
</dbReference>
<dbReference type="PRINTS" id="PR00133">
    <property type="entry name" value="GLHYDRLASE3"/>
</dbReference>
<dbReference type="SUPFAM" id="SSF51445">
    <property type="entry name" value="(Trans)glycosidases"/>
    <property type="match status" value="1"/>
</dbReference>
<dbReference type="AlphaFoldDB" id="A0A2I7SMB0"/>
<organism evidence="6 7">
    <name type="scientific">Pseudotamlana carrageenivorans</name>
    <dbReference type="NCBI Taxonomy" id="2069432"/>
    <lineage>
        <taxon>Bacteria</taxon>
        <taxon>Pseudomonadati</taxon>
        <taxon>Bacteroidota</taxon>
        <taxon>Flavobacteriia</taxon>
        <taxon>Flavobacteriales</taxon>
        <taxon>Flavobacteriaceae</taxon>
        <taxon>Pseudotamlana</taxon>
    </lineage>
</organism>
<sequence>MKTYLKYLAFFGLLSTKALFAQQTYKFQNPELPIQERVDDLIAQLTLEEKIEQLMSDAPAIKRLGLPKYNWWNEALHGVARAGYATVFPQSITMAGSWDSELMFKVAQVISDEARAKHHEYKRNGQHDIYQGLTIWSPNINIFRDPRWGRGHETYGEDPYLTGQMGLQFVKGLQGDDPKYLKTVATAKHYAVHSGPEPLRHEFNVNVSTRDLWETYLPAFRTLVEEGNVHSIMTAYNRVRGEAASSSPLLFNILRNTWGFNGYVVSDCGAIADIYKDHNITKTAAKASALALMEGCDLNCGSTYKNLNEAVREKLIDEGKLNLALTRLYTARFKLGMFDADTIVPYAQIPFSVNNNAAHNSLARKASQKSIVLLKNDNILPLSKSLKKVVVIGPNADNVQSLLGNYSGTPQNPITVLEGIRNKVEPQVEVAYQEGGPLAEGLPTMEVIPSVYLRTEEGVQGLKAEYFDNLDWSGTPVLTQIDDQVNFTWDVNPPHTKLKMGNYSVRWTGYIIAPETGDFYFSNWAKPFQEYTISETLKDGGKFTHHAKVNAKKIHFEKGKTYHVEVKFKNYYGEAEAKLLWGTPKNNQLEKAVDLAKNSDVIVLALGLNERLEGEEMGVSLKGFEGGDRTSLDLPEAQVNLMKALIKTGKPVVVVLLNGSALSINYAAEHAAAIVSAGYPGQQGGNAIADVLFGDYNPAGRLPVTYYESVDQLPDFENYDMQGRTYRYFSKEPLFPFGYGLSYTKFLYSDLKIASNLTTSDAVKLSVKIRNTGDFDGEEVVQVYISDEKGSTPRPIRQLVAFKRITLKKGEEQEVEFTINSRQLGMINKKEAFVVEPGWFKVSVGGEQPGFKGRLNANSTETIEGRFQMKGKVLKLEF</sequence>
<dbReference type="InterPro" id="IPR036881">
    <property type="entry name" value="Glyco_hydro_3_C_sf"/>
</dbReference>
<keyword evidence="3" id="KW-0378">Hydrolase</keyword>
<gene>
    <name evidence="6" type="ORF">C1A40_17050</name>
</gene>
<keyword evidence="2 4" id="KW-0732">Signal</keyword>
<dbReference type="Pfam" id="PF14310">
    <property type="entry name" value="Fn3-like"/>
    <property type="match status" value="1"/>
</dbReference>
<accession>A0A2I7SMB0</accession>
<dbReference type="Gene3D" id="3.20.20.300">
    <property type="entry name" value="Glycoside hydrolase, family 3, N-terminal domain"/>
    <property type="match status" value="1"/>
</dbReference>
<dbReference type="FunFam" id="2.60.40.10:FF:000495">
    <property type="entry name" value="Periplasmic beta-glucosidase"/>
    <property type="match status" value="1"/>
</dbReference>
<comment type="similarity">
    <text evidence="1">Belongs to the glycosyl hydrolase 3 family.</text>
</comment>
<dbReference type="Gene3D" id="2.60.40.10">
    <property type="entry name" value="Immunoglobulins"/>
    <property type="match status" value="1"/>
</dbReference>
<evidence type="ECO:0000256" key="2">
    <source>
        <dbReference type="ARBA" id="ARBA00022729"/>
    </source>
</evidence>
<dbReference type="GO" id="GO:0008422">
    <property type="term" value="F:beta-glucosidase activity"/>
    <property type="evidence" value="ECO:0007669"/>
    <property type="project" value="UniProtKB-ARBA"/>
</dbReference>
<dbReference type="OrthoDB" id="9805821at2"/>
<evidence type="ECO:0000313" key="6">
    <source>
        <dbReference type="EMBL" id="AUS07045.1"/>
    </source>
</evidence>
<dbReference type="SMART" id="SM00758">
    <property type="entry name" value="PA14"/>
    <property type="match status" value="1"/>
</dbReference>
<dbReference type="Gene3D" id="3.40.50.1700">
    <property type="entry name" value="Glycoside hydrolase family 3 C-terminal domain"/>
    <property type="match status" value="2"/>
</dbReference>
<dbReference type="KEGG" id="taj:C1A40_17050"/>
<dbReference type="GO" id="GO:0009044">
    <property type="term" value="F:xylan 1,4-beta-xylosidase activity"/>
    <property type="evidence" value="ECO:0007669"/>
    <property type="project" value="InterPro"/>
</dbReference>
<dbReference type="InterPro" id="IPR001764">
    <property type="entry name" value="Glyco_hydro_3_N"/>
</dbReference>
<dbReference type="Pfam" id="PF07691">
    <property type="entry name" value="PA14"/>
    <property type="match status" value="1"/>
</dbReference>
<dbReference type="SUPFAM" id="SSF52279">
    <property type="entry name" value="Beta-D-glucan exohydrolase, C-terminal domain"/>
    <property type="match status" value="1"/>
</dbReference>
<evidence type="ECO:0000259" key="5">
    <source>
        <dbReference type="PROSITE" id="PS51820"/>
    </source>
</evidence>
<dbReference type="EMBL" id="CP025938">
    <property type="protein sequence ID" value="AUS07045.1"/>
    <property type="molecule type" value="Genomic_DNA"/>
</dbReference>
<dbReference type="RefSeq" id="WP_102996943.1">
    <property type="nucleotide sequence ID" value="NZ_CP025938.1"/>
</dbReference>
<protein>
    <submittedName>
        <fullName evidence="6">Glucan 1,4-alpha-glucosidase</fullName>
    </submittedName>
</protein>
<dbReference type="GO" id="GO:0031222">
    <property type="term" value="P:arabinan catabolic process"/>
    <property type="evidence" value="ECO:0007669"/>
    <property type="project" value="TreeGrafter"/>
</dbReference>